<dbReference type="GO" id="GO:0051301">
    <property type="term" value="P:cell division"/>
    <property type="evidence" value="ECO:0007669"/>
    <property type="project" value="UniProtKB-KW"/>
</dbReference>
<keyword evidence="2" id="KW-0131">Cell cycle</keyword>
<evidence type="ECO:0000256" key="2">
    <source>
        <dbReference type="HAMAP-Rule" id="MF_01805"/>
    </source>
</evidence>
<keyword evidence="2" id="KW-0159">Chromosome partition</keyword>
<evidence type="ECO:0000313" key="4">
    <source>
        <dbReference type="Proteomes" id="UP001160519"/>
    </source>
</evidence>
<dbReference type="GO" id="GO:0005737">
    <property type="term" value="C:cytoplasm"/>
    <property type="evidence" value="ECO:0007669"/>
    <property type="project" value="UniProtKB-SubCell"/>
</dbReference>
<dbReference type="Pfam" id="PF02616">
    <property type="entry name" value="SMC_ScpA"/>
    <property type="match status" value="1"/>
</dbReference>
<name>A0AA43Q161_9GAMM</name>
<gene>
    <name evidence="2" type="primary">scpA</name>
    <name evidence="3" type="ORF">PSU93_00710</name>
</gene>
<comment type="subcellular location">
    <subcellularLocation>
        <location evidence="2">Cytoplasm</location>
    </subcellularLocation>
    <text evidence="2">Associated with two foci at the outer edges of the nucleoid region in young cells, and at four foci within both cell halves in older cells.</text>
</comment>
<reference evidence="3" key="1">
    <citation type="submission" date="2023-01" db="EMBL/GenBank/DDBJ databases">
        <title>Biogeochemical cycle of methane in antarctic sediments.</title>
        <authorList>
            <person name="Roldan D.M."/>
            <person name="Menes R.J."/>
        </authorList>
    </citation>
    <scope>NUCLEOTIDE SEQUENCE [LARGE SCALE GENOMIC DNA]</scope>
    <source>
        <strain evidence="3">K-2018 MAG008</strain>
    </source>
</reference>
<dbReference type="HAMAP" id="MF_01805">
    <property type="entry name" value="ScpA"/>
    <property type="match status" value="1"/>
</dbReference>
<keyword evidence="2" id="KW-0963">Cytoplasm</keyword>
<dbReference type="PANTHER" id="PTHR33969">
    <property type="entry name" value="SEGREGATION AND CONDENSATION PROTEIN A"/>
    <property type="match status" value="1"/>
</dbReference>
<dbReference type="AlphaFoldDB" id="A0AA43Q161"/>
<organism evidence="3 4">
    <name type="scientific">Candidatus Methylobacter titanis</name>
    <dbReference type="NCBI Taxonomy" id="3053457"/>
    <lineage>
        <taxon>Bacteria</taxon>
        <taxon>Pseudomonadati</taxon>
        <taxon>Pseudomonadota</taxon>
        <taxon>Gammaproteobacteria</taxon>
        <taxon>Methylococcales</taxon>
        <taxon>Methylococcaceae</taxon>
        <taxon>Methylobacter</taxon>
    </lineage>
</organism>
<dbReference type="InterPro" id="IPR023093">
    <property type="entry name" value="ScpA-like_C"/>
</dbReference>
<comment type="caution">
    <text evidence="3">The sequence shown here is derived from an EMBL/GenBank/DDBJ whole genome shotgun (WGS) entry which is preliminary data.</text>
</comment>
<proteinExistence type="inferred from homology"/>
<dbReference type="GO" id="GO:0007059">
    <property type="term" value="P:chromosome segregation"/>
    <property type="evidence" value="ECO:0007669"/>
    <property type="project" value="UniProtKB-UniRule"/>
</dbReference>
<keyword evidence="4" id="KW-1185">Reference proteome</keyword>
<dbReference type="Proteomes" id="UP001160519">
    <property type="component" value="Unassembled WGS sequence"/>
</dbReference>
<dbReference type="InterPro" id="IPR003768">
    <property type="entry name" value="ScpA"/>
</dbReference>
<keyword evidence="2" id="KW-0132">Cell division</keyword>
<protein>
    <recommendedName>
        <fullName evidence="1 2">Segregation and condensation protein A</fullName>
    </recommendedName>
</protein>
<dbReference type="Gene3D" id="1.10.10.580">
    <property type="entry name" value="Structural maintenance of chromosome 1. Chain E"/>
    <property type="match status" value="1"/>
</dbReference>
<dbReference type="Gene3D" id="6.10.250.2410">
    <property type="match status" value="1"/>
</dbReference>
<dbReference type="EMBL" id="JAQSDF010000001">
    <property type="protein sequence ID" value="MDI1229656.1"/>
    <property type="molecule type" value="Genomic_DNA"/>
</dbReference>
<dbReference type="PANTHER" id="PTHR33969:SF2">
    <property type="entry name" value="SEGREGATION AND CONDENSATION PROTEIN A"/>
    <property type="match status" value="1"/>
</dbReference>
<sequence>MNQNTAEILESSPVLAMVNGAPFNKLPDDLYIPPDALEVLLDTFEGPLDLLLYLIRRQNLDVVNIPIAKITHQYIAYIQIMGVLNLELAAEYLVMAALLAEIKSRMLLPRQSDTEADEEDPRATLIRRLQEYELIKNAAEEIDQLPRIERDIFEISVDVSALKSVEQNLPDIQLKEMLLAFQDVLKRVEQLSHHQITKEPLSVRERMSAILENLNGADSLLFSQLFSRKEGRHGVVVSFLAILELSKERLIDIIQSEPFAEIRVRTAEAFSETCADGTQAKAKAKANS</sequence>
<accession>A0AA43Q161</accession>
<comment type="similarity">
    <text evidence="2">Belongs to the ScpA family.</text>
</comment>
<dbReference type="GO" id="GO:0006260">
    <property type="term" value="P:DNA replication"/>
    <property type="evidence" value="ECO:0007669"/>
    <property type="project" value="UniProtKB-UniRule"/>
</dbReference>
<evidence type="ECO:0000313" key="3">
    <source>
        <dbReference type="EMBL" id="MDI1229656.1"/>
    </source>
</evidence>
<evidence type="ECO:0000256" key="1">
    <source>
        <dbReference type="ARBA" id="ARBA00044777"/>
    </source>
</evidence>
<comment type="function">
    <text evidence="2">Participates in chromosomal partition during cell division. May act via the formation of a condensin-like complex containing Smc and ScpB that pull DNA away from mid-cell into both cell halves.</text>
</comment>
<comment type="subunit">
    <text evidence="2">Component of a cohesin-like complex composed of ScpA, ScpB and the Smc homodimer, in which ScpA and ScpB bind to the head domain of Smc. The presence of the three proteins is required for the association of the complex with DNA.</text>
</comment>